<proteinExistence type="predicted"/>
<gene>
    <name evidence="1" type="ORF">RPERSI_LOCUS36991</name>
</gene>
<comment type="caution">
    <text evidence="1">The sequence shown here is derived from an EMBL/GenBank/DDBJ whole genome shotgun (WGS) entry which is preliminary data.</text>
</comment>
<feature type="non-terminal residue" evidence="1">
    <location>
        <position position="1"/>
    </location>
</feature>
<evidence type="ECO:0000313" key="1">
    <source>
        <dbReference type="EMBL" id="CAG8852270.1"/>
    </source>
</evidence>
<feature type="non-terminal residue" evidence="1">
    <location>
        <position position="51"/>
    </location>
</feature>
<sequence>EESVYSTCNDCFTKKLKKPKVDKDELEISEVLNESESIQINDIEERVDDDN</sequence>
<dbReference type="EMBL" id="CAJVQC010180998">
    <property type="protein sequence ID" value="CAG8852270.1"/>
    <property type="molecule type" value="Genomic_DNA"/>
</dbReference>
<keyword evidence="2" id="KW-1185">Reference proteome</keyword>
<accession>A0ACA9T019</accession>
<dbReference type="Proteomes" id="UP000789920">
    <property type="component" value="Unassembled WGS sequence"/>
</dbReference>
<protein>
    <submittedName>
        <fullName evidence="1">15319_t:CDS:1</fullName>
    </submittedName>
</protein>
<reference evidence="1" key="1">
    <citation type="submission" date="2021-06" db="EMBL/GenBank/DDBJ databases">
        <authorList>
            <person name="Kallberg Y."/>
            <person name="Tangrot J."/>
            <person name="Rosling A."/>
        </authorList>
    </citation>
    <scope>NUCLEOTIDE SEQUENCE</scope>
    <source>
        <strain evidence="1">MA461A</strain>
    </source>
</reference>
<evidence type="ECO:0000313" key="2">
    <source>
        <dbReference type="Proteomes" id="UP000789920"/>
    </source>
</evidence>
<name>A0ACA9T019_9GLOM</name>
<organism evidence="1 2">
    <name type="scientific">Racocetra persica</name>
    <dbReference type="NCBI Taxonomy" id="160502"/>
    <lineage>
        <taxon>Eukaryota</taxon>
        <taxon>Fungi</taxon>
        <taxon>Fungi incertae sedis</taxon>
        <taxon>Mucoromycota</taxon>
        <taxon>Glomeromycotina</taxon>
        <taxon>Glomeromycetes</taxon>
        <taxon>Diversisporales</taxon>
        <taxon>Gigasporaceae</taxon>
        <taxon>Racocetra</taxon>
    </lineage>
</organism>